<dbReference type="PROSITE" id="PS50893">
    <property type="entry name" value="ABC_TRANSPORTER_2"/>
    <property type="match status" value="1"/>
</dbReference>
<protein>
    <submittedName>
        <fullName evidence="5">ABC-type branched-subunit amino acid transport system ATPase component</fullName>
    </submittedName>
</protein>
<evidence type="ECO:0000313" key="5">
    <source>
        <dbReference type="EMBL" id="MBB4663040.1"/>
    </source>
</evidence>
<dbReference type="RefSeq" id="WP_183342731.1">
    <property type="nucleotide sequence ID" value="NZ_JACHNU010000003.1"/>
</dbReference>
<dbReference type="SMART" id="SM00382">
    <property type="entry name" value="AAA"/>
    <property type="match status" value="1"/>
</dbReference>
<reference evidence="5 6" key="1">
    <citation type="submission" date="2020-08" db="EMBL/GenBank/DDBJ databases">
        <title>Genomic Encyclopedia of Archaeal and Bacterial Type Strains, Phase II (KMG-II): from individual species to whole genera.</title>
        <authorList>
            <person name="Goeker M."/>
        </authorList>
    </citation>
    <scope>NUCLEOTIDE SEQUENCE [LARGE SCALE GENOMIC DNA]</scope>
    <source>
        <strain evidence="5 6">DSM 23288</strain>
    </source>
</reference>
<dbReference type="AlphaFoldDB" id="A0A840IGG8"/>
<dbReference type="InterPro" id="IPR027417">
    <property type="entry name" value="P-loop_NTPase"/>
</dbReference>
<dbReference type="EMBL" id="JACHNU010000003">
    <property type="protein sequence ID" value="MBB4663040.1"/>
    <property type="molecule type" value="Genomic_DNA"/>
</dbReference>
<feature type="domain" description="ABC transporter" evidence="4">
    <location>
        <begin position="2"/>
        <end position="233"/>
    </location>
</feature>
<dbReference type="GO" id="GO:0005524">
    <property type="term" value="F:ATP binding"/>
    <property type="evidence" value="ECO:0007669"/>
    <property type="project" value="UniProtKB-KW"/>
</dbReference>
<comment type="caution">
    <text evidence="5">The sequence shown here is derived from an EMBL/GenBank/DDBJ whole genome shotgun (WGS) entry which is preliminary data.</text>
</comment>
<keyword evidence="2" id="KW-0547">Nucleotide-binding</keyword>
<dbReference type="PANTHER" id="PTHR45772">
    <property type="entry name" value="CONSERVED COMPONENT OF ABC TRANSPORTER FOR NATURAL AMINO ACIDS-RELATED"/>
    <property type="match status" value="1"/>
</dbReference>
<dbReference type="InterPro" id="IPR003593">
    <property type="entry name" value="AAA+_ATPase"/>
</dbReference>
<dbReference type="Proteomes" id="UP000585272">
    <property type="component" value="Unassembled WGS sequence"/>
</dbReference>
<proteinExistence type="predicted"/>
<dbReference type="InterPro" id="IPR051120">
    <property type="entry name" value="ABC_AA/LPS_Transport"/>
</dbReference>
<evidence type="ECO:0000313" key="6">
    <source>
        <dbReference type="Proteomes" id="UP000585272"/>
    </source>
</evidence>
<evidence type="ECO:0000256" key="2">
    <source>
        <dbReference type="ARBA" id="ARBA00022741"/>
    </source>
</evidence>
<evidence type="ECO:0000256" key="3">
    <source>
        <dbReference type="ARBA" id="ARBA00022840"/>
    </source>
</evidence>
<organism evidence="5 6">
    <name type="scientific">Conexibacter arvalis</name>
    <dbReference type="NCBI Taxonomy" id="912552"/>
    <lineage>
        <taxon>Bacteria</taxon>
        <taxon>Bacillati</taxon>
        <taxon>Actinomycetota</taxon>
        <taxon>Thermoleophilia</taxon>
        <taxon>Solirubrobacterales</taxon>
        <taxon>Conexibacteraceae</taxon>
        <taxon>Conexibacter</taxon>
    </lineage>
</organism>
<dbReference type="GO" id="GO:0016887">
    <property type="term" value="F:ATP hydrolysis activity"/>
    <property type="evidence" value="ECO:0007669"/>
    <property type="project" value="InterPro"/>
</dbReference>
<dbReference type="Pfam" id="PF00005">
    <property type="entry name" value="ABC_tran"/>
    <property type="match status" value="1"/>
</dbReference>
<dbReference type="GO" id="GO:0005886">
    <property type="term" value="C:plasma membrane"/>
    <property type="evidence" value="ECO:0007669"/>
    <property type="project" value="TreeGrafter"/>
</dbReference>
<gene>
    <name evidence="5" type="ORF">BDZ31_002629</name>
</gene>
<dbReference type="PANTHER" id="PTHR45772:SF8">
    <property type="entry name" value="HIGH-AFFINITY BRANCHED-CHAIN AMINO ACID TRANSPORT ATP-BINDING PROTEIN"/>
    <property type="match status" value="1"/>
</dbReference>
<evidence type="ECO:0000259" key="4">
    <source>
        <dbReference type="PROSITE" id="PS50893"/>
    </source>
</evidence>
<name>A0A840IGG8_9ACTN</name>
<dbReference type="InterPro" id="IPR003439">
    <property type="entry name" value="ABC_transporter-like_ATP-bd"/>
</dbReference>
<keyword evidence="3" id="KW-0067">ATP-binding</keyword>
<sequence>MLACSDLRRAYGGFVAVDGVTLAIGAGEVLGIAGPNGAGKSTLLDAISGHAPASGGTVTLGERELTGLPAHERARLGLARTYQSPIVPEDLTVREVLDAARWAWSPTLAEERLEEARALVRLAAPERRRAGLLSTLERRKLLLACLLMREPTALLLDEPCSGLVGEEIEELTEIVGDVRRARSLAIGVVEHRLEFLDAVAQRVLVLDRGRILAEGPAAEVFGLPAVRAAYFDAPEVVA</sequence>
<keyword evidence="1" id="KW-0813">Transport</keyword>
<keyword evidence="6" id="KW-1185">Reference proteome</keyword>
<dbReference type="SUPFAM" id="SSF52540">
    <property type="entry name" value="P-loop containing nucleoside triphosphate hydrolases"/>
    <property type="match status" value="1"/>
</dbReference>
<accession>A0A840IGG8</accession>
<dbReference type="Gene3D" id="3.40.50.300">
    <property type="entry name" value="P-loop containing nucleotide triphosphate hydrolases"/>
    <property type="match status" value="1"/>
</dbReference>
<evidence type="ECO:0000256" key="1">
    <source>
        <dbReference type="ARBA" id="ARBA00022448"/>
    </source>
</evidence>